<dbReference type="PANTHER" id="PTHR30627">
    <property type="entry name" value="PEPTIDOGLYCAN D,D-TRANSPEPTIDASE"/>
    <property type="match status" value="1"/>
</dbReference>
<evidence type="ECO:0000256" key="5">
    <source>
        <dbReference type="ARBA" id="ARBA00022960"/>
    </source>
</evidence>
<dbReference type="Gene3D" id="3.90.1310.10">
    <property type="entry name" value="Penicillin-binding protein 2a (Domain 2)"/>
    <property type="match status" value="1"/>
</dbReference>
<dbReference type="AlphaFoldDB" id="A0A1G2SI59"/>
<dbReference type="GO" id="GO:0071555">
    <property type="term" value="P:cell wall organization"/>
    <property type="evidence" value="ECO:0007669"/>
    <property type="project" value="TreeGrafter"/>
</dbReference>
<evidence type="ECO:0000256" key="3">
    <source>
        <dbReference type="ARBA" id="ARBA00022475"/>
    </source>
</evidence>
<keyword evidence="4 10" id="KW-0812">Transmembrane</keyword>
<evidence type="ECO:0000256" key="9">
    <source>
        <dbReference type="ARBA" id="ARBA00023316"/>
    </source>
</evidence>
<dbReference type="SUPFAM" id="SSF56601">
    <property type="entry name" value="beta-lactamase/transpeptidase-like"/>
    <property type="match status" value="1"/>
</dbReference>
<evidence type="ECO:0000256" key="1">
    <source>
        <dbReference type="ARBA" id="ARBA00004167"/>
    </source>
</evidence>
<evidence type="ECO:0000256" key="7">
    <source>
        <dbReference type="ARBA" id="ARBA00022989"/>
    </source>
</evidence>
<feature type="domain" description="Penicillin-binding protein dimerisation" evidence="12">
    <location>
        <begin position="153"/>
        <end position="219"/>
    </location>
</feature>
<keyword evidence="5" id="KW-0133">Cell shape</keyword>
<keyword evidence="8 10" id="KW-0472">Membrane</keyword>
<dbReference type="InterPro" id="IPR036138">
    <property type="entry name" value="PBP_dimer_sf"/>
</dbReference>
<sequence length="603" mass="66033">MFFFRRRTRRSGGEIFPDEIFLDSRNLPNFNVHQMEGRIEQPISKWSIISLGIFFLAVVLIFSFRASVLQVVRGDAYREKAEDNRLERIPIFSERGVIVDRRGDELAWNTPLGNMAAATPPHTTALLSSIANAAPLVPASVATSTEVLSDPYVRSYTDAPGFAHMLGYVSYPLRDKKGVYYQPFFEGKAGIESLFNKELSGENGMRLIETNALGHVSSESSIEPPKDGDRIVLSIDAGVQQKLHESIRALAEDKGFTGGAGVILDVNTGEILALTSYPEYDPEVISLGDDSARIREYTQGSQKPLLNRALSGLYTPGSIVKPFVALGALEEGVISPDKQILSTGSITIPNPYNPDLPTVFRDWKAHGWVDMRRALAVSSDVYFYEIGGGYKNEQQGIGISNIEKYTRMFGIGELTGVPLLGEAKGVIPNPEWKAKNFDGEPWRLGNTYHTAIGQYGFQTTPLQMARAVAALANGGTLVTPQIMAGAQGERVTLPVHAPNIQIVKEGMRAAVAADYGTAKGLAFSQVAVAGKTGTAELGLTKEYVNSWTMGFFPYENPKYAFVVMMEKGHKSNLTGATFAMRQVIEWMINERPEYVGLPAKEGE</sequence>
<evidence type="ECO:0000313" key="13">
    <source>
        <dbReference type="EMBL" id="OHA84725.1"/>
    </source>
</evidence>
<evidence type="ECO:0000256" key="2">
    <source>
        <dbReference type="ARBA" id="ARBA00004236"/>
    </source>
</evidence>
<gene>
    <name evidence="13" type="ORF">A2591_03330</name>
</gene>
<evidence type="ECO:0000313" key="14">
    <source>
        <dbReference type="Proteomes" id="UP000178168"/>
    </source>
</evidence>
<comment type="subcellular location">
    <subcellularLocation>
        <location evidence="2">Cell membrane</location>
    </subcellularLocation>
    <subcellularLocation>
        <location evidence="1">Membrane</location>
        <topology evidence="1">Single-pass membrane protein</topology>
    </subcellularLocation>
</comment>
<evidence type="ECO:0000259" key="12">
    <source>
        <dbReference type="Pfam" id="PF03717"/>
    </source>
</evidence>
<proteinExistence type="predicted"/>
<dbReference type="PANTHER" id="PTHR30627:SF2">
    <property type="entry name" value="PEPTIDOGLYCAN D,D-TRANSPEPTIDASE MRDA"/>
    <property type="match status" value="1"/>
</dbReference>
<feature type="domain" description="Penicillin-binding protein transpeptidase" evidence="11">
    <location>
        <begin position="259"/>
        <end position="575"/>
    </location>
</feature>
<dbReference type="InterPro" id="IPR050515">
    <property type="entry name" value="Beta-lactam/transpept"/>
</dbReference>
<dbReference type="Pfam" id="PF00905">
    <property type="entry name" value="Transpeptidase"/>
    <property type="match status" value="1"/>
</dbReference>
<dbReference type="GO" id="GO:0008658">
    <property type="term" value="F:penicillin binding"/>
    <property type="evidence" value="ECO:0007669"/>
    <property type="project" value="InterPro"/>
</dbReference>
<organism evidence="13 14">
    <name type="scientific">Candidatus Yonathbacteria bacterium RIFOXYD1_FULL_52_36</name>
    <dbReference type="NCBI Taxonomy" id="1802730"/>
    <lineage>
        <taxon>Bacteria</taxon>
        <taxon>Candidatus Yonathiibacteriota</taxon>
    </lineage>
</organism>
<name>A0A1G2SI59_9BACT</name>
<evidence type="ECO:0000256" key="8">
    <source>
        <dbReference type="ARBA" id="ARBA00023136"/>
    </source>
</evidence>
<dbReference type="GO" id="GO:0005886">
    <property type="term" value="C:plasma membrane"/>
    <property type="evidence" value="ECO:0007669"/>
    <property type="project" value="TreeGrafter"/>
</dbReference>
<dbReference type="InterPro" id="IPR005311">
    <property type="entry name" value="PBP_dimer"/>
</dbReference>
<feature type="transmembrane region" description="Helical" evidence="10">
    <location>
        <begin position="43"/>
        <end position="64"/>
    </location>
</feature>
<keyword evidence="6" id="KW-0573">Peptidoglycan synthesis</keyword>
<keyword evidence="7 10" id="KW-1133">Transmembrane helix</keyword>
<dbReference type="InterPro" id="IPR001460">
    <property type="entry name" value="PCN-bd_Tpept"/>
</dbReference>
<evidence type="ECO:0008006" key="15">
    <source>
        <dbReference type="Google" id="ProtNLM"/>
    </source>
</evidence>
<keyword evidence="3" id="KW-1003">Cell membrane</keyword>
<reference evidence="13 14" key="1">
    <citation type="journal article" date="2016" name="Nat. Commun.">
        <title>Thousands of microbial genomes shed light on interconnected biogeochemical processes in an aquifer system.</title>
        <authorList>
            <person name="Anantharaman K."/>
            <person name="Brown C.T."/>
            <person name="Hug L.A."/>
            <person name="Sharon I."/>
            <person name="Castelle C.J."/>
            <person name="Probst A.J."/>
            <person name="Thomas B.C."/>
            <person name="Singh A."/>
            <person name="Wilkins M.J."/>
            <person name="Karaoz U."/>
            <person name="Brodie E.L."/>
            <person name="Williams K.H."/>
            <person name="Hubbard S.S."/>
            <person name="Banfield J.F."/>
        </authorList>
    </citation>
    <scope>NUCLEOTIDE SEQUENCE [LARGE SCALE GENOMIC DNA]</scope>
</reference>
<accession>A0A1G2SI59</accession>
<dbReference type="SUPFAM" id="SSF56519">
    <property type="entry name" value="Penicillin binding protein dimerisation domain"/>
    <property type="match status" value="1"/>
</dbReference>
<dbReference type="STRING" id="1802730.A2591_03330"/>
<protein>
    <recommendedName>
        <fullName evidence="15">Penicillin-binding protein 2</fullName>
    </recommendedName>
</protein>
<comment type="caution">
    <text evidence="13">The sequence shown here is derived from an EMBL/GenBank/DDBJ whole genome shotgun (WGS) entry which is preliminary data.</text>
</comment>
<dbReference type="Pfam" id="PF03717">
    <property type="entry name" value="PBP_dimer"/>
    <property type="match status" value="1"/>
</dbReference>
<evidence type="ECO:0000256" key="6">
    <source>
        <dbReference type="ARBA" id="ARBA00022984"/>
    </source>
</evidence>
<evidence type="ECO:0000259" key="11">
    <source>
        <dbReference type="Pfam" id="PF00905"/>
    </source>
</evidence>
<evidence type="ECO:0000256" key="4">
    <source>
        <dbReference type="ARBA" id="ARBA00022692"/>
    </source>
</evidence>
<dbReference type="InterPro" id="IPR012338">
    <property type="entry name" value="Beta-lactam/transpept-like"/>
</dbReference>
<keyword evidence="9" id="KW-0961">Cell wall biogenesis/degradation</keyword>
<evidence type="ECO:0000256" key="10">
    <source>
        <dbReference type="SAM" id="Phobius"/>
    </source>
</evidence>
<dbReference type="Proteomes" id="UP000178168">
    <property type="component" value="Unassembled WGS sequence"/>
</dbReference>
<dbReference type="Gene3D" id="3.40.710.10">
    <property type="entry name" value="DD-peptidase/beta-lactamase superfamily"/>
    <property type="match status" value="1"/>
</dbReference>
<dbReference type="EMBL" id="MHUZ01000035">
    <property type="protein sequence ID" value="OHA84725.1"/>
    <property type="molecule type" value="Genomic_DNA"/>
</dbReference>